<keyword evidence="2" id="KW-1185">Reference proteome</keyword>
<reference evidence="1" key="1">
    <citation type="journal article" date="2014" name="Int. J. Syst. Evol. Microbiol.">
        <title>Complete genome sequence of Corynebacterium casei LMG S-19264T (=DSM 44701T), isolated from a smear-ripened cheese.</title>
        <authorList>
            <consortium name="US DOE Joint Genome Institute (JGI-PGF)"/>
            <person name="Walter F."/>
            <person name="Albersmeier A."/>
            <person name="Kalinowski J."/>
            <person name="Ruckert C."/>
        </authorList>
    </citation>
    <scope>NUCLEOTIDE SEQUENCE</scope>
    <source>
        <strain evidence="1">JCM 4391</strain>
    </source>
</reference>
<comment type="caution">
    <text evidence="1">The sequence shown here is derived from an EMBL/GenBank/DDBJ whole genome shotgun (WGS) entry which is preliminary data.</text>
</comment>
<dbReference type="RefSeq" id="WP_189552223.1">
    <property type="nucleotide sequence ID" value="NZ_BMTP01000010.1"/>
</dbReference>
<gene>
    <name evidence="1" type="ORF">GCM10010274_39690</name>
</gene>
<dbReference type="Proteomes" id="UP000636661">
    <property type="component" value="Unassembled WGS sequence"/>
</dbReference>
<reference evidence="1" key="2">
    <citation type="submission" date="2020-09" db="EMBL/GenBank/DDBJ databases">
        <authorList>
            <person name="Sun Q."/>
            <person name="Ohkuma M."/>
        </authorList>
    </citation>
    <scope>NUCLEOTIDE SEQUENCE</scope>
    <source>
        <strain evidence="1">JCM 4391</strain>
    </source>
</reference>
<name>A0A918M500_9ACTN</name>
<evidence type="ECO:0000313" key="2">
    <source>
        <dbReference type="Proteomes" id="UP000636661"/>
    </source>
</evidence>
<sequence length="236" mass="25945">MHAPSLPEDLDHPARLWARAVTFALVEGACRDGRPEHDLDEHGLWCHSTGAGGWWRLTRVDDGRAVLAGQDPDGSHTHIDGRQVDFLTGGPDWLPWELLRDDADGNLLGFVYWWHDGAWHRAPYPEQLPEDGLEGAAPWVDSEPEFQALTAALARADELTRDGRRALDEAVTRFRERAEARTADLDAVAALLAAARPDGVPAERLETAVDLARRAGVIPAEGAAARVWRGDMEDSC</sequence>
<organism evidence="1 2">
    <name type="scientific">Streptomyces lavendofoliae</name>
    <dbReference type="NCBI Taxonomy" id="67314"/>
    <lineage>
        <taxon>Bacteria</taxon>
        <taxon>Bacillati</taxon>
        <taxon>Actinomycetota</taxon>
        <taxon>Actinomycetes</taxon>
        <taxon>Kitasatosporales</taxon>
        <taxon>Streptomycetaceae</taxon>
        <taxon>Streptomyces</taxon>
    </lineage>
</organism>
<dbReference type="AlphaFoldDB" id="A0A918M500"/>
<protein>
    <submittedName>
        <fullName evidence="1">Uncharacterized protein</fullName>
    </submittedName>
</protein>
<dbReference type="EMBL" id="BMTP01000010">
    <property type="protein sequence ID" value="GGU47389.1"/>
    <property type="molecule type" value="Genomic_DNA"/>
</dbReference>
<evidence type="ECO:0000313" key="1">
    <source>
        <dbReference type="EMBL" id="GGU47389.1"/>
    </source>
</evidence>
<proteinExistence type="predicted"/>
<accession>A0A918M500</accession>